<feature type="coiled-coil region" evidence="1">
    <location>
        <begin position="556"/>
        <end position="681"/>
    </location>
</feature>
<dbReference type="VEuPathDB" id="CryptoDB:Vbra_9680"/>
<dbReference type="PROSITE" id="PS00108">
    <property type="entry name" value="PROTEIN_KINASE_ST"/>
    <property type="match status" value="1"/>
</dbReference>
<dbReference type="InParanoid" id="A0A0G4G558"/>
<dbReference type="GO" id="GO:0004672">
    <property type="term" value="F:protein kinase activity"/>
    <property type="evidence" value="ECO:0007669"/>
    <property type="project" value="InterPro"/>
</dbReference>
<dbReference type="EMBL" id="CDMY01000569">
    <property type="protein sequence ID" value="CEM23457.1"/>
    <property type="molecule type" value="Genomic_DNA"/>
</dbReference>
<feature type="coiled-coil region" evidence="1">
    <location>
        <begin position="305"/>
        <end position="388"/>
    </location>
</feature>
<evidence type="ECO:0000256" key="1">
    <source>
        <dbReference type="SAM" id="Coils"/>
    </source>
</evidence>
<proteinExistence type="predicted"/>
<feature type="domain" description="Protein kinase" evidence="3">
    <location>
        <begin position="1"/>
        <end position="282"/>
    </location>
</feature>
<gene>
    <name evidence="4" type="ORF">Vbra_9680</name>
</gene>
<dbReference type="PANTHER" id="PTHR24345">
    <property type="entry name" value="SERINE/THREONINE-PROTEIN KINASE PLK"/>
    <property type="match status" value="1"/>
</dbReference>
<dbReference type="SMART" id="SM00220">
    <property type="entry name" value="S_TKc"/>
    <property type="match status" value="1"/>
</dbReference>
<dbReference type="SUPFAM" id="SSF56112">
    <property type="entry name" value="Protein kinase-like (PK-like)"/>
    <property type="match status" value="1"/>
</dbReference>
<dbReference type="Proteomes" id="UP000041254">
    <property type="component" value="Unassembled WGS sequence"/>
</dbReference>
<dbReference type="Pfam" id="PF00069">
    <property type="entry name" value="Pkinase"/>
    <property type="match status" value="1"/>
</dbReference>
<dbReference type="OrthoDB" id="4062651at2759"/>
<organism evidence="4 5">
    <name type="scientific">Vitrella brassicaformis (strain CCMP3155)</name>
    <dbReference type="NCBI Taxonomy" id="1169540"/>
    <lineage>
        <taxon>Eukaryota</taxon>
        <taxon>Sar</taxon>
        <taxon>Alveolata</taxon>
        <taxon>Colpodellida</taxon>
        <taxon>Vitrellaceae</taxon>
        <taxon>Vitrella</taxon>
    </lineage>
</organism>
<dbReference type="InterPro" id="IPR000719">
    <property type="entry name" value="Prot_kinase_dom"/>
</dbReference>
<dbReference type="InterPro" id="IPR011009">
    <property type="entry name" value="Kinase-like_dom_sf"/>
</dbReference>
<reference evidence="4 5" key="1">
    <citation type="submission" date="2014-11" db="EMBL/GenBank/DDBJ databases">
        <authorList>
            <person name="Zhu J."/>
            <person name="Qi W."/>
            <person name="Song R."/>
        </authorList>
    </citation>
    <scope>NUCLEOTIDE SEQUENCE [LARGE SCALE GENOMIC DNA]</scope>
</reference>
<keyword evidence="1" id="KW-0175">Coiled coil</keyword>
<keyword evidence="5" id="KW-1185">Reference proteome</keyword>
<protein>
    <recommendedName>
        <fullName evidence="3">Protein kinase domain-containing protein</fullName>
    </recommendedName>
</protein>
<accession>A0A0G4G558</accession>
<feature type="region of interest" description="Disordered" evidence="2">
    <location>
        <begin position="683"/>
        <end position="740"/>
    </location>
</feature>
<evidence type="ECO:0000313" key="4">
    <source>
        <dbReference type="EMBL" id="CEM23457.1"/>
    </source>
</evidence>
<dbReference type="PROSITE" id="PS50011">
    <property type="entry name" value="PROTEIN_KINASE_DOM"/>
    <property type="match status" value="1"/>
</dbReference>
<dbReference type="OMA" id="LWRTIPI"/>
<dbReference type="STRING" id="1169540.A0A0G4G558"/>
<feature type="coiled-coil region" evidence="1">
    <location>
        <begin position="414"/>
        <end position="530"/>
    </location>
</feature>
<dbReference type="InterPro" id="IPR008271">
    <property type="entry name" value="Ser/Thr_kinase_AS"/>
</dbReference>
<evidence type="ECO:0000256" key="2">
    <source>
        <dbReference type="SAM" id="MobiDB-lite"/>
    </source>
</evidence>
<dbReference type="Gene3D" id="1.10.287.1490">
    <property type="match status" value="1"/>
</dbReference>
<name>A0A0G4G558_VITBC</name>
<evidence type="ECO:0000313" key="5">
    <source>
        <dbReference type="Proteomes" id="UP000041254"/>
    </source>
</evidence>
<dbReference type="GO" id="GO:0005524">
    <property type="term" value="F:ATP binding"/>
    <property type="evidence" value="ECO:0007669"/>
    <property type="project" value="InterPro"/>
</dbReference>
<dbReference type="GO" id="GO:0005634">
    <property type="term" value="C:nucleus"/>
    <property type="evidence" value="ECO:0007669"/>
    <property type="project" value="TreeGrafter"/>
</dbReference>
<dbReference type="Gene3D" id="1.10.510.10">
    <property type="entry name" value="Transferase(Phosphotransferase) domain 1"/>
    <property type="match status" value="1"/>
</dbReference>
<sequence length="740" mass="84330">MISGCGVMPMGRKTLKQGRYLLRGLIRKGSSCVAQDTEENVAVAVKMCCSPKEGELHSLFVHPNILRVREHFVAEGLVCLVTDLWDCGTLEDLIDSFLWRTIPIELKEAIVRPWMVALLKALKCMHDQGVLHRDVKPSNVLLSRAKGIQLGELGCATTFDRYAEKTRLEPCWGSVIYESAEAIEGRTVAYPTLVDIWSVGIMVSSLLFNEYPFEQHNALCRRFLAEPTSSLEPCVSLSVPFGDIRATEGCSNGLTDLLTQLLAPDVENRLCTADEVLAHHWFHAGSNLVIETQENETIAELSSSIKALTAENNALSRGVERLEATIMQLESKKDELQRDAERVEQEKMKALADVQHLQRSTATQVEACEVLSRALEAGKKEKRALEMETEAMREMIANDKRHFEECSISHKEELQAQSDSHRELEKRCGSMEEQKDQLNKTIEMTNKQNNELTERLEAMRRENLLEEMKAIRRRNEELEENSETIKKENAKLMVTIEQRDAQATDEQRTRDGLKNEIAKMQAAVQREKGQLVERCGYLEKEVKTQKDTVKTKDVALRKEERAREAMETTINEQTRALEELQMERKTWLTQKEEFESTVKELNERLDCQLVEKNALREQMDVLESQKKDASDHIQELKESLADVRKQLMEETAYQLAKEDENRKLEEALTDRDREIESLKAKIEEPEAGNSHLLEQLRMADEHQRSPKRSSVVMRMSGHGARRDPAASLDTSEGPLDDSVS</sequence>
<dbReference type="AlphaFoldDB" id="A0A0G4G558"/>
<evidence type="ECO:0000259" key="3">
    <source>
        <dbReference type="PROSITE" id="PS50011"/>
    </source>
</evidence>